<sequence>MPNVLGNNIKLYRKQKGINQKDLATKLGVSNVVLSRYESGIRTPDISTQNKLADILEVSLDELHGRKTKERLNLLEDAEVLMFSDKEGWDELSDDRKKEIMRELSDLADFYIEKDKKAKDDQ</sequence>
<proteinExistence type="predicted"/>
<dbReference type="GO" id="GO:0003677">
    <property type="term" value="F:DNA binding"/>
    <property type="evidence" value="ECO:0007669"/>
    <property type="project" value="UniProtKB-KW"/>
</dbReference>
<dbReference type="PANTHER" id="PTHR46558">
    <property type="entry name" value="TRACRIPTIONAL REGULATORY PROTEIN-RELATED-RELATED"/>
    <property type="match status" value="1"/>
</dbReference>
<dbReference type="AlphaFoldDB" id="A0AAJ4VIC2"/>
<comment type="caution">
    <text evidence="3">The sequence shown here is derived from an EMBL/GenBank/DDBJ whole genome shotgun (WGS) entry which is preliminary data.</text>
</comment>
<keyword evidence="1" id="KW-0238">DNA-binding</keyword>
<gene>
    <name evidence="3" type="ORF">CD117_04320</name>
</gene>
<feature type="domain" description="HTH cro/C1-type" evidence="2">
    <location>
        <begin position="9"/>
        <end position="63"/>
    </location>
</feature>
<evidence type="ECO:0000313" key="4">
    <source>
        <dbReference type="Proteomes" id="UP000274792"/>
    </source>
</evidence>
<dbReference type="InterPro" id="IPR010982">
    <property type="entry name" value="Lambda_DNA-bd_dom_sf"/>
</dbReference>
<dbReference type="Gene3D" id="1.10.260.40">
    <property type="entry name" value="lambda repressor-like DNA-binding domains"/>
    <property type="match status" value="1"/>
</dbReference>
<dbReference type="CDD" id="cd00093">
    <property type="entry name" value="HTH_XRE"/>
    <property type="match status" value="1"/>
</dbReference>
<name>A0AAJ4VIC2_MAMSC</name>
<evidence type="ECO:0000313" key="3">
    <source>
        <dbReference type="EMBL" id="RTX73820.1"/>
    </source>
</evidence>
<dbReference type="PANTHER" id="PTHR46558:SF11">
    <property type="entry name" value="HTH-TYPE TRANSCRIPTIONAL REGULATOR XRE"/>
    <property type="match status" value="1"/>
</dbReference>
<dbReference type="InterPro" id="IPR001387">
    <property type="entry name" value="Cro/C1-type_HTH"/>
</dbReference>
<dbReference type="SUPFAM" id="SSF47413">
    <property type="entry name" value="lambda repressor-like DNA-binding domains"/>
    <property type="match status" value="1"/>
</dbReference>
<organism evidence="3 4">
    <name type="scientific">Mammaliicoccus sciuri</name>
    <name type="common">Staphylococcus sciuri</name>
    <dbReference type="NCBI Taxonomy" id="1296"/>
    <lineage>
        <taxon>Bacteria</taxon>
        <taxon>Bacillati</taxon>
        <taxon>Bacillota</taxon>
        <taxon>Bacilli</taxon>
        <taxon>Bacillales</taxon>
        <taxon>Staphylococcaceae</taxon>
        <taxon>Mammaliicoccus</taxon>
    </lineage>
</organism>
<accession>A0AAJ4VIC2</accession>
<dbReference type="PROSITE" id="PS50943">
    <property type="entry name" value="HTH_CROC1"/>
    <property type="match status" value="1"/>
</dbReference>
<dbReference type="EMBL" id="RXWV01000023">
    <property type="protein sequence ID" value="RTX73820.1"/>
    <property type="molecule type" value="Genomic_DNA"/>
</dbReference>
<dbReference type="SMART" id="SM00530">
    <property type="entry name" value="HTH_XRE"/>
    <property type="match status" value="1"/>
</dbReference>
<dbReference type="Pfam" id="PF01381">
    <property type="entry name" value="HTH_3"/>
    <property type="match status" value="1"/>
</dbReference>
<protein>
    <submittedName>
        <fullName evidence="3">XRE family transcriptional regulator</fullName>
    </submittedName>
</protein>
<evidence type="ECO:0000259" key="2">
    <source>
        <dbReference type="PROSITE" id="PS50943"/>
    </source>
</evidence>
<evidence type="ECO:0000256" key="1">
    <source>
        <dbReference type="ARBA" id="ARBA00023125"/>
    </source>
</evidence>
<dbReference type="Proteomes" id="UP000274792">
    <property type="component" value="Unassembled WGS sequence"/>
</dbReference>
<dbReference type="RefSeq" id="WP_126476873.1">
    <property type="nucleotide sequence ID" value="NZ_RXWV01000023.1"/>
</dbReference>
<reference evidence="3 4" key="1">
    <citation type="submission" date="2018-10" db="EMBL/GenBank/DDBJ databases">
        <title>A collection Staphylococci species genome sequencing.</title>
        <authorList>
            <person name="Cole K."/>
        </authorList>
    </citation>
    <scope>NUCLEOTIDE SEQUENCE [LARGE SCALE GENOMIC DNA]</scope>
    <source>
        <strain evidence="4">NCTC 12218</strain>
    </source>
</reference>